<evidence type="ECO:0000313" key="1">
    <source>
        <dbReference type="EMBL" id="KAI4829381.1"/>
    </source>
</evidence>
<keyword evidence="2" id="KW-1185">Reference proteome</keyword>
<dbReference type="EMBL" id="CM043788">
    <property type="protein sequence ID" value="KAI4829381.1"/>
    <property type="molecule type" value="Genomic_DNA"/>
</dbReference>
<comment type="caution">
    <text evidence="1">The sequence shown here is derived from an EMBL/GenBank/DDBJ whole genome shotgun (WGS) entry which is preliminary data.</text>
</comment>
<proteinExistence type="predicted"/>
<name>A0ACB9XQ24_CHAAC</name>
<gene>
    <name evidence="1" type="ORF">KUCAC02_023423</name>
</gene>
<feature type="non-terminal residue" evidence="1">
    <location>
        <position position="1"/>
    </location>
</feature>
<accession>A0ACB9XQ24</accession>
<organism evidence="1 2">
    <name type="scientific">Chaenocephalus aceratus</name>
    <name type="common">Blackfin icefish</name>
    <name type="synonym">Chaenichthys aceratus</name>
    <dbReference type="NCBI Taxonomy" id="36190"/>
    <lineage>
        <taxon>Eukaryota</taxon>
        <taxon>Metazoa</taxon>
        <taxon>Chordata</taxon>
        <taxon>Craniata</taxon>
        <taxon>Vertebrata</taxon>
        <taxon>Euteleostomi</taxon>
        <taxon>Actinopterygii</taxon>
        <taxon>Neopterygii</taxon>
        <taxon>Teleostei</taxon>
        <taxon>Neoteleostei</taxon>
        <taxon>Acanthomorphata</taxon>
        <taxon>Eupercaria</taxon>
        <taxon>Perciformes</taxon>
        <taxon>Notothenioidei</taxon>
        <taxon>Channichthyidae</taxon>
        <taxon>Chaenocephalus</taxon>
    </lineage>
</organism>
<protein>
    <submittedName>
        <fullName evidence="1">Uncharacterized protein</fullName>
    </submittedName>
</protein>
<dbReference type="Proteomes" id="UP001057452">
    <property type="component" value="Chromosome 4"/>
</dbReference>
<reference evidence="1" key="1">
    <citation type="submission" date="2022-05" db="EMBL/GenBank/DDBJ databases">
        <title>Chromosome-level genome of Chaenocephalus aceratus.</title>
        <authorList>
            <person name="Park H."/>
        </authorList>
    </citation>
    <scope>NUCLEOTIDE SEQUENCE</scope>
    <source>
        <strain evidence="1">KU_202001</strain>
    </source>
</reference>
<evidence type="ECO:0000313" key="2">
    <source>
        <dbReference type="Proteomes" id="UP001057452"/>
    </source>
</evidence>
<sequence length="156" mass="16887">GLFIFLIYGVYNTEVRSTVNRIKERRKALNFSNCASSRPSSSVTSSRPVSFPLGTTLSHEEEATPTHTSSNTPSPGKEEDGTRGQLSIPCVPERLESPLSQTSKGHYVHRKEPGSSEGDALPAGCSLHVPMELELTASCFPRSPATQKSYGLVHVD</sequence>